<name>A0A0Q3QS47_9BACI</name>
<keyword evidence="2" id="KW-1185">Reference proteome</keyword>
<evidence type="ECO:0000313" key="2">
    <source>
        <dbReference type="Proteomes" id="UP000050996"/>
    </source>
</evidence>
<proteinExistence type="predicted"/>
<dbReference type="Proteomes" id="UP000050996">
    <property type="component" value="Unassembled WGS sequence"/>
</dbReference>
<accession>A0A0Q3QS47</accession>
<dbReference type="RefSeq" id="WP_053474586.1">
    <property type="nucleotide sequence ID" value="NZ_LJIX01000006.1"/>
</dbReference>
<organism evidence="1 2">
    <name type="scientific">Cytobacillus solani</name>
    <dbReference type="NCBI Taxonomy" id="1637975"/>
    <lineage>
        <taxon>Bacteria</taxon>
        <taxon>Bacillati</taxon>
        <taxon>Bacillota</taxon>
        <taxon>Bacilli</taxon>
        <taxon>Bacillales</taxon>
        <taxon>Bacillaceae</taxon>
        <taxon>Cytobacillus</taxon>
    </lineage>
</organism>
<protein>
    <submittedName>
        <fullName evidence="1">Uncharacterized protein</fullName>
    </submittedName>
</protein>
<dbReference type="AlphaFoldDB" id="A0A0Q3QS47"/>
<gene>
    <name evidence="1" type="ORF">AN957_21925</name>
</gene>
<comment type="caution">
    <text evidence="1">The sequence shown here is derived from an EMBL/GenBank/DDBJ whole genome shotgun (WGS) entry which is preliminary data.</text>
</comment>
<evidence type="ECO:0000313" key="1">
    <source>
        <dbReference type="EMBL" id="KQL20977.1"/>
    </source>
</evidence>
<reference evidence="1 2" key="1">
    <citation type="submission" date="2015-09" db="EMBL/GenBank/DDBJ databases">
        <title>Genome sequencing project for genomic taxonomy and phylogenomics of Bacillus-like bacteria.</title>
        <authorList>
            <person name="Liu B."/>
            <person name="Wang J."/>
            <person name="Zhu Y."/>
            <person name="Liu G."/>
            <person name="Chen Q."/>
            <person name="Chen Z."/>
            <person name="Lan J."/>
            <person name="Che J."/>
            <person name="Ge C."/>
            <person name="Shi H."/>
            <person name="Pan Z."/>
            <person name="Liu X."/>
        </authorList>
    </citation>
    <scope>NUCLEOTIDE SEQUENCE [LARGE SCALE GENOMIC DNA]</scope>
    <source>
        <strain evidence="1 2">FJAT-18043</strain>
    </source>
</reference>
<dbReference type="EMBL" id="LJIX01000006">
    <property type="protein sequence ID" value="KQL20977.1"/>
    <property type="molecule type" value="Genomic_DNA"/>
</dbReference>
<sequence>MNIKSVKFNNQEIKFFEALPFIHESEGDYTFQVELIITEVVALKYENEKEIEVFIESTDFKDLSFLMTIDHITEVGNAELPEIFLSGPSINPDEFKDFKIVNWDTPIDEFPRLKKEVTIEEVRAVEMPSREVEITAELPIDLAEWLEWNKHDDDLLKEFLYMYKTKASK</sequence>
<dbReference type="PATRIC" id="fig|1637975.4.peg.4350"/>